<proteinExistence type="predicted"/>
<dbReference type="RefSeq" id="XP_033426013.1">
    <property type="nucleotide sequence ID" value="XM_033569981.1"/>
</dbReference>
<organism evidence="1 2">
    <name type="scientific">Aspergillus tanneri</name>
    <dbReference type="NCBI Taxonomy" id="1220188"/>
    <lineage>
        <taxon>Eukaryota</taxon>
        <taxon>Fungi</taxon>
        <taxon>Dikarya</taxon>
        <taxon>Ascomycota</taxon>
        <taxon>Pezizomycotina</taxon>
        <taxon>Eurotiomycetes</taxon>
        <taxon>Eurotiomycetidae</taxon>
        <taxon>Eurotiales</taxon>
        <taxon>Aspergillaceae</taxon>
        <taxon>Aspergillus</taxon>
        <taxon>Aspergillus subgen. Circumdati</taxon>
    </lineage>
</organism>
<dbReference type="Proteomes" id="UP000324241">
    <property type="component" value="Unassembled WGS sequence"/>
</dbReference>
<evidence type="ECO:0000313" key="2">
    <source>
        <dbReference type="Proteomes" id="UP000324241"/>
    </source>
</evidence>
<gene>
    <name evidence="1" type="ORF">ATNIH1004_005327</name>
</gene>
<dbReference type="AlphaFoldDB" id="A0A5M9MI38"/>
<reference evidence="1 2" key="1">
    <citation type="submission" date="2019-08" db="EMBL/GenBank/DDBJ databases">
        <title>The genome sequence of a newly discovered highly antifungal drug resistant Aspergillus species, Aspergillus tanneri NIH 1004.</title>
        <authorList>
            <person name="Mounaud S."/>
            <person name="Singh I."/>
            <person name="Joardar V."/>
            <person name="Pakala S."/>
            <person name="Pakala S."/>
            <person name="Venepally P."/>
            <person name="Chung J.K."/>
            <person name="Losada L."/>
            <person name="Nierman W.C."/>
        </authorList>
    </citation>
    <scope>NUCLEOTIDE SEQUENCE [LARGE SCALE GENOMIC DNA]</scope>
    <source>
        <strain evidence="1 2">NIH1004</strain>
    </source>
</reference>
<dbReference type="EMBL" id="QUQM01000004">
    <property type="protein sequence ID" value="KAA8646652.1"/>
    <property type="molecule type" value="Genomic_DNA"/>
</dbReference>
<dbReference type="OrthoDB" id="4505768at2759"/>
<accession>A0A5M9MI38</accession>
<sequence length="199" mass="22689">MDPVEQGVRHIWAAMEQVVRKSQRVVQHSGQVICVEAIRSEKGQTPYRPLQAVYRAHPGATRMDESPVRHDSTAVQEMAAVITPRHYPPGYSGEPQDDDAAWRMTPIEGACLEFCIELLNQKQRSYEYESVLGPESYPPILSRVIKVARFMIVQKALWLDPNPEEIIAVWQKKSNCAQWVLASADDELEDIYLDEGYYS</sequence>
<protein>
    <submittedName>
        <fullName evidence="1">Uncharacterized protein</fullName>
    </submittedName>
</protein>
<name>A0A5M9MI38_9EURO</name>
<dbReference type="GeneID" id="54328029"/>
<comment type="caution">
    <text evidence="1">The sequence shown here is derived from an EMBL/GenBank/DDBJ whole genome shotgun (WGS) entry which is preliminary data.</text>
</comment>
<evidence type="ECO:0000313" key="1">
    <source>
        <dbReference type="EMBL" id="KAA8646652.1"/>
    </source>
</evidence>